<dbReference type="GO" id="GO:0005829">
    <property type="term" value="C:cytosol"/>
    <property type="evidence" value="ECO:0007669"/>
    <property type="project" value="TreeGrafter"/>
</dbReference>
<gene>
    <name evidence="4" type="ORF">BJ972_000557</name>
    <name evidence="5" type="ORF">ESP50_11455</name>
</gene>
<evidence type="ECO:0000256" key="1">
    <source>
        <dbReference type="ARBA" id="ARBA00023002"/>
    </source>
</evidence>
<dbReference type="EMBL" id="JACCBI010000001">
    <property type="protein sequence ID" value="NYD66038.1"/>
    <property type="molecule type" value="Genomic_DNA"/>
</dbReference>
<reference evidence="4 7" key="2">
    <citation type="submission" date="2020-07" db="EMBL/GenBank/DDBJ databases">
        <title>Sequencing the genomes of 1000 actinobacteria strains.</title>
        <authorList>
            <person name="Klenk H.-P."/>
        </authorList>
    </citation>
    <scope>NUCLEOTIDE SEQUENCE [LARGE SCALE GENOMIC DNA]</scope>
    <source>
        <strain evidence="4 7">DSM 23870</strain>
    </source>
</reference>
<dbReference type="EMBL" id="SDPM01000005">
    <property type="protein sequence ID" value="RXZ86366.1"/>
    <property type="molecule type" value="Genomic_DNA"/>
</dbReference>
<dbReference type="GO" id="GO:0016618">
    <property type="term" value="F:hydroxypyruvate reductase [NAD(P)H] activity"/>
    <property type="evidence" value="ECO:0007669"/>
    <property type="project" value="TreeGrafter"/>
</dbReference>
<sequence length="331" mass="34643">MTEARPRHRAVLADAPVDLGDRRPEPGSIAILPEYDEFFASSVAAAGGVVAPLGPDTRGIVWLSSTGAEELESVLASHPLIGWVQLPWAGVDAFAATLRGSDRPGLLWTSAKGSYAQPVAEHALMLMLALLRVIPLRLETRSWSHREEGRSLYGANVVIVGAGGIALELVRLLEPFGADVTIVRRRPQPVEGVRTVTGDDFAALLPHADVVILAAAATEQTAQLIGARELDLLPAHALLVNIARGSLVDTDALVAALTTGSIGGAGIDVTDPEPLPDGHPLWTAPNTIVTPHAADTPSMTAPLLAERIESNVRAFLHGGAFTGIVDVGAGY</sequence>
<protein>
    <submittedName>
        <fullName evidence="5">Hydroxyacid dehydrogenase</fullName>
    </submittedName>
    <submittedName>
        <fullName evidence="4">Phosphoglycerate dehydrogenase-like enzyme</fullName>
    </submittedName>
</protein>
<dbReference type="GO" id="GO:0030267">
    <property type="term" value="F:glyoxylate reductase (NADPH) activity"/>
    <property type="evidence" value="ECO:0007669"/>
    <property type="project" value="TreeGrafter"/>
</dbReference>
<dbReference type="Proteomes" id="UP000581087">
    <property type="component" value="Unassembled WGS sequence"/>
</dbReference>
<evidence type="ECO:0000259" key="3">
    <source>
        <dbReference type="Pfam" id="PF02826"/>
    </source>
</evidence>
<evidence type="ECO:0000256" key="2">
    <source>
        <dbReference type="ARBA" id="ARBA00023027"/>
    </source>
</evidence>
<dbReference type="PANTHER" id="PTHR10996">
    <property type="entry name" value="2-HYDROXYACID DEHYDROGENASE-RELATED"/>
    <property type="match status" value="1"/>
</dbReference>
<dbReference type="AlphaFoldDB" id="A0A4V1R294"/>
<keyword evidence="1" id="KW-0560">Oxidoreductase</keyword>
<evidence type="ECO:0000313" key="6">
    <source>
        <dbReference type="Proteomes" id="UP000292686"/>
    </source>
</evidence>
<dbReference type="InterPro" id="IPR006140">
    <property type="entry name" value="D-isomer_DH_NAD-bd"/>
</dbReference>
<proteinExistence type="predicted"/>
<evidence type="ECO:0000313" key="5">
    <source>
        <dbReference type="EMBL" id="RXZ86366.1"/>
    </source>
</evidence>
<name>A0A4V1R294_9MICO</name>
<evidence type="ECO:0000313" key="4">
    <source>
        <dbReference type="EMBL" id="NYD66038.1"/>
    </source>
</evidence>
<dbReference type="InterPro" id="IPR036291">
    <property type="entry name" value="NAD(P)-bd_dom_sf"/>
</dbReference>
<dbReference type="Pfam" id="PF02826">
    <property type="entry name" value="2-Hacid_dh_C"/>
    <property type="match status" value="1"/>
</dbReference>
<dbReference type="Proteomes" id="UP000292686">
    <property type="component" value="Unassembled WGS sequence"/>
</dbReference>
<dbReference type="GO" id="GO:0051287">
    <property type="term" value="F:NAD binding"/>
    <property type="evidence" value="ECO:0007669"/>
    <property type="project" value="InterPro"/>
</dbReference>
<dbReference type="PANTHER" id="PTHR10996:SF178">
    <property type="entry name" value="2-HYDROXYACID DEHYDROGENASE YGL185C-RELATED"/>
    <property type="match status" value="1"/>
</dbReference>
<dbReference type="OrthoDB" id="4324715at2"/>
<comment type="caution">
    <text evidence="5">The sequence shown here is derived from an EMBL/GenBank/DDBJ whole genome shotgun (WGS) entry which is preliminary data.</text>
</comment>
<feature type="domain" description="D-isomer specific 2-hydroxyacid dehydrogenase NAD-binding" evidence="3">
    <location>
        <begin position="125"/>
        <end position="294"/>
    </location>
</feature>
<reference evidence="5 6" key="1">
    <citation type="submission" date="2019-01" db="EMBL/GenBank/DDBJ databases">
        <title>Agromyces.</title>
        <authorList>
            <person name="Li J."/>
        </authorList>
    </citation>
    <scope>NUCLEOTIDE SEQUENCE [LARGE SCALE GENOMIC DNA]</scope>
    <source>
        <strain evidence="5 6">DSM 23870</strain>
    </source>
</reference>
<dbReference type="SUPFAM" id="SSF51735">
    <property type="entry name" value="NAD(P)-binding Rossmann-fold domains"/>
    <property type="match status" value="1"/>
</dbReference>
<keyword evidence="6" id="KW-1185">Reference proteome</keyword>
<organism evidence="5 6">
    <name type="scientific">Agromyces atrinae</name>
    <dbReference type="NCBI Taxonomy" id="592376"/>
    <lineage>
        <taxon>Bacteria</taxon>
        <taxon>Bacillati</taxon>
        <taxon>Actinomycetota</taxon>
        <taxon>Actinomycetes</taxon>
        <taxon>Micrococcales</taxon>
        <taxon>Microbacteriaceae</taxon>
        <taxon>Agromyces</taxon>
    </lineage>
</organism>
<dbReference type="RefSeq" id="WP_129175227.1">
    <property type="nucleotide sequence ID" value="NZ_JACCBI010000001.1"/>
</dbReference>
<dbReference type="Gene3D" id="3.40.50.720">
    <property type="entry name" value="NAD(P)-binding Rossmann-like Domain"/>
    <property type="match status" value="2"/>
</dbReference>
<evidence type="ECO:0000313" key="7">
    <source>
        <dbReference type="Proteomes" id="UP000581087"/>
    </source>
</evidence>
<accession>A0A4V1R294</accession>
<keyword evidence="2" id="KW-0520">NAD</keyword>
<dbReference type="InterPro" id="IPR050223">
    <property type="entry name" value="D-isomer_2-hydroxyacid_DH"/>
</dbReference>